<accession>A0ABU6DNA5</accession>
<protein>
    <submittedName>
        <fullName evidence="2">Uncharacterized protein</fullName>
    </submittedName>
</protein>
<name>A0ABU6DNA5_9BACL</name>
<proteinExistence type="predicted"/>
<gene>
    <name evidence="2" type="ORF">P5G65_35970</name>
</gene>
<feature type="region of interest" description="Disordered" evidence="1">
    <location>
        <begin position="113"/>
        <end position="133"/>
    </location>
</feature>
<dbReference type="RefSeq" id="WP_325074708.1">
    <property type="nucleotide sequence ID" value="NZ_JAROBY010000112.1"/>
</dbReference>
<dbReference type="Proteomes" id="UP001355653">
    <property type="component" value="Unassembled WGS sequence"/>
</dbReference>
<evidence type="ECO:0000313" key="2">
    <source>
        <dbReference type="EMBL" id="MEB4799264.1"/>
    </source>
</evidence>
<evidence type="ECO:0000313" key="3">
    <source>
        <dbReference type="Proteomes" id="UP001355653"/>
    </source>
</evidence>
<evidence type="ECO:0000256" key="1">
    <source>
        <dbReference type="SAM" id="MobiDB-lite"/>
    </source>
</evidence>
<sequence>RESCGFASSSNGKRIAPTIRPDLTLAYEVLASVGDKPAMAFPDLVRKEAAALPPDASMVCITSTLDVALVRAIADARTRRRSVHVIYVHAKPSLSVAEREGASQLQAAGCSFTEVPHPRGQWPKQGGVADATA</sequence>
<comment type="caution">
    <text evidence="2">The sequence shown here is derived from an EMBL/GenBank/DDBJ whole genome shotgun (WGS) entry which is preliminary data.</text>
</comment>
<dbReference type="EMBL" id="JAROBY010000112">
    <property type="protein sequence ID" value="MEB4799264.1"/>
    <property type="molecule type" value="Genomic_DNA"/>
</dbReference>
<organism evidence="2 3">
    <name type="scientific">Paenibacillus chondroitinus</name>
    <dbReference type="NCBI Taxonomy" id="59842"/>
    <lineage>
        <taxon>Bacteria</taxon>
        <taxon>Bacillati</taxon>
        <taxon>Bacillota</taxon>
        <taxon>Bacilli</taxon>
        <taxon>Bacillales</taxon>
        <taxon>Paenibacillaceae</taxon>
        <taxon>Paenibacillus</taxon>
    </lineage>
</organism>
<keyword evidence="3" id="KW-1185">Reference proteome</keyword>
<feature type="non-terminal residue" evidence="2">
    <location>
        <position position="1"/>
    </location>
</feature>
<reference evidence="2 3" key="1">
    <citation type="submission" date="2023-03" db="EMBL/GenBank/DDBJ databases">
        <title>Bacillus Genome Sequencing.</title>
        <authorList>
            <person name="Dunlap C."/>
        </authorList>
    </citation>
    <scope>NUCLEOTIDE SEQUENCE [LARGE SCALE GENOMIC DNA]</scope>
    <source>
        <strain evidence="2 3">NRS-1351</strain>
    </source>
</reference>